<name>A0A5C5VG19_9BACT</name>
<dbReference type="SUPFAM" id="SSF102198">
    <property type="entry name" value="Putative cyclase"/>
    <property type="match status" value="1"/>
</dbReference>
<dbReference type="InterPro" id="IPR007325">
    <property type="entry name" value="KFase/CYL"/>
</dbReference>
<reference evidence="2 3" key="1">
    <citation type="submission" date="2019-02" db="EMBL/GenBank/DDBJ databases">
        <title>Deep-cultivation of Planctomycetes and their phenomic and genomic characterization uncovers novel biology.</title>
        <authorList>
            <person name="Wiegand S."/>
            <person name="Jogler M."/>
            <person name="Boedeker C."/>
            <person name="Pinto D."/>
            <person name="Vollmers J."/>
            <person name="Rivas-Marin E."/>
            <person name="Kohn T."/>
            <person name="Peeters S.H."/>
            <person name="Heuer A."/>
            <person name="Rast P."/>
            <person name="Oberbeckmann S."/>
            <person name="Bunk B."/>
            <person name="Jeske O."/>
            <person name="Meyerdierks A."/>
            <person name="Storesund J.E."/>
            <person name="Kallscheuer N."/>
            <person name="Luecker S."/>
            <person name="Lage O.M."/>
            <person name="Pohl T."/>
            <person name="Merkel B.J."/>
            <person name="Hornburger P."/>
            <person name="Mueller R.-W."/>
            <person name="Bruemmer F."/>
            <person name="Labrenz M."/>
            <person name="Spormann A.M."/>
            <person name="Op Den Camp H."/>
            <person name="Overmann J."/>
            <person name="Amann R."/>
            <person name="Jetten M.S.M."/>
            <person name="Mascher T."/>
            <person name="Medema M.H."/>
            <person name="Devos D.P."/>
            <person name="Kaster A.-K."/>
            <person name="Ovreas L."/>
            <person name="Rohde M."/>
            <person name="Galperin M.Y."/>
            <person name="Jogler C."/>
        </authorList>
    </citation>
    <scope>NUCLEOTIDE SEQUENCE [LARGE SCALE GENOMIC DNA]</scope>
    <source>
        <strain evidence="2 3">KOR34</strain>
    </source>
</reference>
<dbReference type="Proteomes" id="UP000316714">
    <property type="component" value="Unassembled WGS sequence"/>
</dbReference>
<dbReference type="GO" id="GO:0004061">
    <property type="term" value="F:arylformamidase activity"/>
    <property type="evidence" value="ECO:0007669"/>
    <property type="project" value="UniProtKB-EC"/>
</dbReference>
<gene>
    <name evidence="2" type="primary">kynB</name>
    <name evidence="2" type="ORF">KOR34_18350</name>
</gene>
<dbReference type="PANTHER" id="PTHR31118">
    <property type="entry name" value="CYCLASE-LIKE PROTEIN 2"/>
    <property type="match status" value="1"/>
</dbReference>
<dbReference type="OrthoDB" id="9796085at2"/>
<dbReference type="InterPro" id="IPR037175">
    <property type="entry name" value="KFase_sf"/>
</dbReference>
<protein>
    <submittedName>
        <fullName evidence="2">Kynurenine formamidase</fullName>
        <ecNumber evidence="2">3.5.1.9</ecNumber>
    </submittedName>
</protein>
<dbReference type="AlphaFoldDB" id="A0A5C5VG19"/>
<dbReference type="EMBL" id="SIHJ01000001">
    <property type="protein sequence ID" value="TWT36890.1"/>
    <property type="molecule type" value="Genomic_DNA"/>
</dbReference>
<dbReference type="PANTHER" id="PTHR31118:SF12">
    <property type="entry name" value="CYCLASE-LIKE PROTEIN 2"/>
    <property type="match status" value="1"/>
</dbReference>
<organism evidence="2 3">
    <name type="scientific">Posidoniimonas corsicana</name>
    <dbReference type="NCBI Taxonomy" id="1938618"/>
    <lineage>
        <taxon>Bacteria</taxon>
        <taxon>Pseudomonadati</taxon>
        <taxon>Planctomycetota</taxon>
        <taxon>Planctomycetia</taxon>
        <taxon>Pirellulales</taxon>
        <taxon>Lacipirellulaceae</taxon>
        <taxon>Posidoniimonas</taxon>
    </lineage>
</organism>
<keyword evidence="1" id="KW-0732">Signal</keyword>
<accession>A0A5C5VG19</accession>
<comment type="caution">
    <text evidence="2">The sequence shown here is derived from an EMBL/GenBank/DDBJ whole genome shotgun (WGS) entry which is preliminary data.</text>
</comment>
<keyword evidence="3" id="KW-1185">Reference proteome</keyword>
<feature type="chain" id="PRO_5023051326" evidence="1">
    <location>
        <begin position="31"/>
        <end position="268"/>
    </location>
</feature>
<feature type="signal peptide" evidence="1">
    <location>
        <begin position="1"/>
        <end position="30"/>
    </location>
</feature>
<dbReference type="EC" id="3.5.1.9" evidence="2"/>
<evidence type="ECO:0000256" key="1">
    <source>
        <dbReference type="SAM" id="SignalP"/>
    </source>
</evidence>
<proteinExistence type="predicted"/>
<evidence type="ECO:0000313" key="2">
    <source>
        <dbReference type="EMBL" id="TWT36890.1"/>
    </source>
</evidence>
<sequence precursor="true">MTLLSSFRRVTLRLALTLPLVLASAEPAFAADTIRDLTHAFDAQTIYWPTEPGFVLQQEKNGVTERGYFYASNRFAAPEHGGTHIDAPHHFSKPGQTVEQIPLTRLVGDGVCVDVSRRCAADPDYLVTVEDLRDWEAEHGGSLEDKIVLLRTGYAAHLGDRTAYLGTSKTGEAAVQELHFPGLDPTAAEWLATKRRVKSVGIDTASIDNGPSQMFQSHVNLFRHNVPALENVALPADLPPRGFRVVALPMKIAGGSGAPCRVIAIVAE</sequence>
<dbReference type="Pfam" id="PF04199">
    <property type="entry name" value="Cyclase"/>
    <property type="match status" value="1"/>
</dbReference>
<dbReference type="GO" id="GO:0019441">
    <property type="term" value="P:L-tryptophan catabolic process to kynurenine"/>
    <property type="evidence" value="ECO:0007669"/>
    <property type="project" value="InterPro"/>
</dbReference>
<dbReference type="Gene3D" id="3.50.30.50">
    <property type="entry name" value="Putative cyclase"/>
    <property type="match status" value="1"/>
</dbReference>
<keyword evidence="2" id="KW-0378">Hydrolase</keyword>
<evidence type="ECO:0000313" key="3">
    <source>
        <dbReference type="Proteomes" id="UP000316714"/>
    </source>
</evidence>
<dbReference type="RefSeq" id="WP_146564181.1">
    <property type="nucleotide sequence ID" value="NZ_SIHJ01000001.1"/>
</dbReference>